<dbReference type="PANTHER" id="PTHR37610">
    <property type="entry name" value="CCHC-TYPE DOMAIN-CONTAINING PROTEIN"/>
    <property type="match status" value="1"/>
</dbReference>
<protein>
    <recommendedName>
        <fullName evidence="2">Retrotransposon gag domain-containing protein</fullName>
    </recommendedName>
</protein>
<proteinExistence type="predicted"/>
<reference evidence="3" key="1">
    <citation type="journal article" date="2012" name="Nat. Biotechnol.">
        <title>Draft genome sequence of pigeonpea (Cajanus cajan), an orphan legume crop of resource-poor farmers.</title>
        <authorList>
            <person name="Varshney R.K."/>
            <person name="Chen W."/>
            <person name="Li Y."/>
            <person name="Bharti A.K."/>
            <person name="Saxena R.K."/>
            <person name="Schlueter J.A."/>
            <person name="Donoghue M.T."/>
            <person name="Azam S."/>
            <person name="Fan G."/>
            <person name="Whaley A.M."/>
            <person name="Farmer A.D."/>
            <person name="Sheridan J."/>
            <person name="Iwata A."/>
            <person name="Tuteja R."/>
            <person name="Penmetsa R.V."/>
            <person name="Wu W."/>
            <person name="Upadhyaya H.D."/>
            <person name="Yang S.P."/>
            <person name="Shah T."/>
            <person name="Saxena K.B."/>
            <person name="Michael T."/>
            <person name="McCombie W.R."/>
            <person name="Yang B."/>
            <person name="Zhang G."/>
            <person name="Yang H."/>
            <person name="Wang J."/>
            <person name="Spillane C."/>
            <person name="Cook D.R."/>
            <person name="May G.D."/>
            <person name="Xu X."/>
            <person name="Jackson S.A."/>
        </authorList>
    </citation>
    <scope>NUCLEOTIDE SEQUENCE [LARGE SCALE GENOMIC DNA]</scope>
</reference>
<gene>
    <name evidence="3" type="ORF">KK1_034783</name>
</gene>
<dbReference type="AlphaFoldDB" id="A0A151RME7"/>
<feature type="region of interest" description="Disordered" evidence="1">
    <location>
        <begin position="253"/>
        <end position="273"/>
    </location>
</feature>
<dbReference type="Gramene" id="C.cajan_35155.t">
    <property type="protein sequence ID" value="C.cajan_35155.t"/>
    <property type="gene ID" value="C.cajan_35155"/>
</dbReference>
<sequence>MLTALSAKNKFEFIDSSIQRLVSTDSQYTVWKRCNNMVVSWLVHSVSPLIRQSILWMDNAQEIWKDLESRYSQGDLLRISNLQQEITSIRQGDRSITDYFTRIRIIWDELESYCVCDPKCSCNALTTVFERKKQDRVMQCLRGLNDQFNIVRSNILMMEPLPRIDKVFSYVVQQERQITNNDLLGNTRSRAGLGGFGRGNSNGKGTKVCTHCGFTNHTVDECHKKHGYPPGHKYHKSNGSSINNANVLRAKNSNTKATQNEDAQDIDVRLTSK</sequence>
<evidence type="ECO:0000259" key="2">
    <source>
        <dbReference type="Pfam" id="PF03732"/>
    </source>
</evidence>
<evidence type="ECO:0000313" key="3">
    <source>
        <dbReference type="EMBL" id="KYP43747.1"/>
    </source>
</evidence>
<dbReference type="EMBL" id="KQ483654">
    <property type="protein sequence ID" value="KYP43747.1"/>
    <property type="molecule type" value="Genomic_DNA"/>
</dbReference>
<name>A0A151RME7_CAJCA</name>
<keyword evidence="4" id="KW-1185">Reference proteome</keyword>
<dbReference type="Proteomes" id="UP000075243">
    <property type="component" value="Unassembled WGS sequence"/>
</dbReference>
<dbReference type="PANTHER" id="PTHR37610:SF55">
    <property type="entry name" value="RETROTRANSPOSON COPIA-LIKE N-TERMINAL DOMAIN-CONTAINING PROTEIN"/>
    <property type="match status" value="1"/>
</dbReference>
<dbReference type="InterPro" id="IPR005162">
    <property type="entry name" value="Retrotrans_gag_dom"/>
</dbReference>
<dbReference type="Pfam" id="PF03732">
    <property type="entry name" value="Retrotrans_gag"/>
    <property type="match status" value="1"/>
</dbReference>
<evidence type="ECO:0000313" key="4">
    <source>
        <dbReference type="Proteomes" id="UP000075243"/>
    </source>
</evidence>
<feature type="domain" description="Retrotransposon gag" evidence="2">
    <location>
        <begin position="59"/>
        <end position="145"/>
    </location>
</feature>
<organism evidence="3 4">
    <name type="scientific">Cajanus cajan</name>
    <name type="common">Pigeon pea</name>
    <name type="synonym">Cajanus indicus</name>
    <dbReference type="NCBI Taxonomy" id="3821"/>
    <lineage>
        <taxon>Eukaryota</taxon>
        <taxon>Viridiplantae</taxon>
        <taxon>Streptophyta</taxon>
        <taxon>Embryophyta</taxon>
        <taxon>Tracheophyta</taxon>
        <taxon>Spermatophyta</taxon>
        <taxon>Magnoliopsida</taxon>
        <taxon>eudicotyledons</taxon>
        <taxon>Gunneridae</taxon>
        <taxon>Pentapetalae</taxon>
        <taxon>rosids</taxon>
        <taxon>fabids</taxon>
        <taxon>Fabales</taxon>
        <taxon>Fabaceae</taxon>
        <taxon>Papilionoideae</taxon>
        <taxon>50 kb inversion clade</taxon>
        <taxon>NPAAA clade</taxon>
        <taxon>indigoferoid/millettioid clade</taxon>
        <taxon>Phaseoleae</taxon>
        <taxon>Cajanus</taxon>
    </lineage>
</organism>
<accession>A0A151RME7</accession>
<evidence type="ECO:0000256" key="1">
    <source>
        <dbReference type="SAM" id="MobiDB-lite"/>
    </source>
</evidence>